<feature type="region of interest" description="Disordered" evidence="1">
    <location>
        <begin position="430"/>
        <end position="450"/>
    </location>
</feature>
<feature type="region of interest" description="Disordered" evidence="1">
    <location>
        <begin position="556"/>
        <end position="583"/>
    </location>
</feature>
<evidence type="ECO:0000313" key="4">
    <source>
        <dbReference type="Proteomes" id="UP000325902"/>
    </source>
</evidence>
<feature type="region of interest" description="Disordered" evidence="1">
    <location>
        <begin position="983"/>
        <end position="1077"/>
    </location>
</feature>
<feature type="region of interest" description="Disordered" evidence="1">
    <location>
        <begin position="155"/>
        <end position="178"/>
    </location>
</feature>
<keyword evidence="2" id="KW-1133">Transmembrane helix</keyword>
<feature type="transmembrane region" description="Helical" evidence="2">
    <location>
        <begin position="1248"/>
        <end position="1270"/>
    </location>
</feature>
<keyword evidence="4" id="KW-1185">Reference proteome</keyword>
<proteinExistence type="predicted"/>
<accession>A0A5N5DGI9</accession>
<feature type="compositionally biased region" description="Low complexity" evidence="1">
    <location>
        <begin position="996"/>
        <end position="1009"/>
    </location>
</feature>
<reference evidence="3 4" key="1">
    <citation type="journal article" date="2019" name="Sci. Rep.">
        <title>A multi-omics analysis of the grapevine pathogen Lasiodiplodia theobromae reveals that temperature affects the expression of virulence- and pathogenicity-related genes.</title>
        <authorList>
            <person name="Felix C."/>
            <person name="Meneses R."/>
            <person name="Goncalves M.F.M."/>
            <person name="Tilleman L."/>
            <person name="Duarte A.S."/>
            <person name="Jorrin-Novo J.V."/>
            <person name="Van de Peer Y."/>
            <person name="Deforce D."/>
            <person name="Van Nieuwerburgh F."/>
            <person name="Esteves A.C."/>
            <person name="Alves A."/>
        </authorList>
    </citation>
    <scope>NUCLEOTIDE SEQUENCE [LARGE SCALE GENOMIC DNA]</scope>
    <source>
        <strain evidence="3 4">LA-SOL3</strain>
    </source>
</reference>
<feature type="compositionally biased region" description="Low complexity" evidence="1">
    <location>
        <begin position="17"/>
        <end position="34"/>
    </location>
</feature>
<feature type="compositionally biased region" description="Polar residues" evidence="1">
    <location>
        <begin position="1021"/>
        <end position="1030"/>
    </location>
</feature>
<feature type="compositionally biased region" description="Polar residues" evidence="1">
    <location>
        <begin position="845"/>
        <end position="858"/>
    </location>
</feature>
<dbReference type="Proteomes" id="UP000325902">
    <property type="component" value="Unassembled WGS sequence"/>
</dbReference>
<protein>
    <submittedName>
        <fullName evidence="3">Uncharacterized protein</fullName>
    </submittedName>
</protein>
<evidence type="ECO:0000313" key="3">
    <source>
        <dbReference type="EMBL" id="KAB2576162.1"/>
    </source>
</evidence>
<feature type="region of interest" description="Disordered" evidence="1">
    <location>
        <begin position="1"/>
        <end position="116"/>
    </location>
</feature>
<gene>
    <name evidence="3" type="ORF">DBV05_g5233</name>
</gene>
<organism evidence="3 4">
    <name type="scientific">Lasiodiplodia theobromae</name>
    <dbReference type="NCBI Taxonomy" id="45133"/>
    <lineage>
        <taxon>Eukaryota</taxon>
        <taxon>Fungi</taxon>
        <taxon>Dikarya</taxon>
        <taxon>Ascomycota</taxon>
        <taxon>Pezizomycotina</taxon>
        <taxon>Dothideomycetes</taxon>
        <taxon>Dothideomycetes incertae sedis</taxon>
        <taxon>Botryosphaeriales</taxon>
        <taxon>Botryosphaeriaceae</taxon>
        <taxon>Lasiodiplodia</taxon>
    </lineage>
</organism>
<feature type="region of interest" description="Disordered" evidence="1">
    <location>
        <begin position="304"/>
        <end position="323"/>
    </location>
</feature>
<feature type="region of interest" description="Disordered" evidence="1">
    <location>
        <begin position="776"/>
        <end position="884"/>
    </location>
</feature>
<sequence>MSTFSATLHQRVATPVTPHHSPQLSQHSLHSTSSTRSYTPIHSLSLHDYRKQQTSPRTPEPPEGRRLKRKAAATRLNGSEREPLLQLQRTNPPRLPPSPPSTSHSEPYRHEPDSSFAGLHVSSFRSLPALQQRPSLGLRDIARLNASSADLPPVGASNAPALPRDFGLGSRKRLPRPKDIEIRQPLAASPIPTEPSSLNLLSTAGLASTSTFTLSKFHFPEPPQTQLAGQVTPPLNVWPPESNPAHTPSLLDTPPATPAVLHFRGTSFDVVNPHNSLYLSNLETPADVDEPNDYFNRTSLDQLLPADMSPSSTQDEGAAKQPQRPLFDDLRSAHESIAKSKFQSPTPPRNPPRDHAEAILSSVVPAHLNTKPDRRASIIERARTVFKRKESRPVEVDEELKGIPYDSTSNTYGAPATNAFSSSATIVPGDARADATRPSGDTWETLSEANAPQYDQLSVYPDTEFDSNSLYFGPLNNRRSVPFGVQNQITDYSGEISYEFEDTPHHSYMNLTRNPSVNGRGAQTLSKTIDNTLGNIYDQYGGGAPYDAAISTDDLITDDEDDDTTTVKGPSLRSMIPTSPRDNRISGFSKFDFELDDFRNSGNPESPVTSPVTPQDGMFPRALAVMRALPGNPPNSLPPLASGELGEARRVYAPTSEDFSNRASSYGDTRKLLGLSGNIDATNRMSVITEASRFSEGDKLPPQSPLQEFMERCDSQRGTPELEEYREQSQNSLLSSDTDASKQFDMSVGGIAVQMPGKENVAPVCPEPGLRRQAMVSNAERNSTGSDIPPMWMRSASPGPAAQRNESPATLATDCTDGDWETLAQTTTAGDRTRHNSVEPELPTQDVSPLQRTSTNPWRRNKIAEGDSVSPDVTSPTEIKDMPRFPRDSQLSFLRHSRLGRDVRHSTLSASNSASQRPFELSADQIKDLVAFGPSDEIVEEYEMSPLAHRAKSQGPDPSTSPMNRSSRVNSFDKFALVGPEANLTGTPMGTGMRFAGSSTAGSSSSPPSNTKAYQEIFASSPPSLSTPARQSLLGRSPNTDFYSPTGGRIVSSGHHNPFQTPTPYKSSPLARGSIVSSSSSRIPVISSYGKEIDSLRAASSSRAERYRKMKAASVDSSRTSTPRANGIAMPRASVRGMTSPFPLTLRCQNSETFGSDRSEPATVVRPSSTVTGEPLYRHSPHLLQLSRPQSSNMTEIVKKKKRLSWVIFAVCAWFPPTAILMFFGALDGLMFQMSGREISHVGQFQKKCALVAFISEIVLLILVMTLWLVHVI</sequence>
<dbReference type="EMBL" id="VCHE01000026">
    <property type="protein sequence ID" value="KAB2576162.1"/>
    <property type="molecule type" value="Genomic_DNA"/>
</dbReference>
<dbReference type="OrthoDB" id="5353066at2759"/>
<dbReference type="AlphaFoldDB" id="A0A5N5DGI9"/>
<evidence type="ECO:0000256" key="1">
    <source>
        <dbReference type="SAM" id="MobiDB-lite"/>
    </source>
</evidence>
<comment type="caution">
    <text evidence="3">The sequence shown here is derived from an EMBL/GenBank/DDBJ whole genome shotgun (WGS) entry which is preliminary data.</text>
</comment>
<feature type="region of interest" description="Disordered" evidence="1">
    <location>
        <begin position="947"/>
        <end position="967"/>
    </location>
</feature>
<feature type="transmembrane region" description="Helical" evidence="2">
    <location>
        <begin position="1204"/>
        <end position="1227"/>
    </location>
</feature>
<feature type="compositionally biased region" description="Polar residues" evidence="1">
    <location>
        <begin position="728"/>
        <end position="738"/>
    </location>
</feature>
<feature type="compositionally biased region" description="Polar residues" evidence="1">
    <location>
        <begin position="1054"/>
        <end position="1066"/>
    </location>
</feature>
<feature type="compositionally biased region" description="Polar residues" evidence="1">
    <location>
        <begin position="776"/>
        <end position="786"/>
    </location>
</feature>
<name>A0A5N5DGI9_9PEZI</name>
<feature type="compositionally biased region" description="Polar residues" evidence="1">
    <location>
        <begin position="956"/>
        <end position="967"/>
    </location>
</feature>
<keyword evidence="2" id="KW-0472">Membrane</keyword>
<keyword evidence="2" id="KW-0812">Transmembrane</keyword>
<evidence type="ECO:0000256" key="2">
    <source>
        <dbReference type="SAM" id="Phobius"/>
    </source>
</evidence>
<feature type="region of interest" description="Disordered" evidence="1">
    <location>
        <begin position="713"/>
        <end position="740"/>
    </location>
</feature>